<dbReference type="EMBL" id="MABQ02000009">
    <property type="protein sequence ID" value="PCD25775.1"/>
    <property type="molecule type" value="Genomic_DNA"/>
</dbReference>
<organism evidence="2 3">
    <name type="scientific">Fusarium oxysporum f. sp. radicis-cucumerinum</name>
    <dbReference type="NCBI Taxonomy" id="327505"/>
    <lineage>
        <taxon>Eukaryota</taxon>
        <taxon>Fungi</taxon>
        <taxon>Dikarya</taxon>
        <taxon>Ascomycota</taxon>
        <taxon>Pezizomycotina</taxon>
        <taxon>Sordariomycetes</taxon>
        <taxon>Hypocreomycetidae</taxon>
        <taxon>Hypocreales</taxon>
        <taxon>Nectriaceae</taxon>
        <taxon>Fusarium</taxon>
        <taxon>Fusarium oxysporum species complex</taxon>
    </lineage>
</organism>
<proteinExistence type="predicted"/>
<evidence type="ECO:0000256" key="1">
    <source>
        <dbReference type="SAM" id="MobiDB-lite"/>
    </source>
</evidence>
<accession>A0A2H3G4I8</accession>
<sequence length="441" mass="49087">MSIINTPMLKTLWQDAQDYPEWAATKLWEYVFNRVIFRDDKWVVSSQQPPTRAADDKRRVDLVVQKQSSKGDLQTLLFLEAKRAEVDASVVQIVEYQAFTAACAYYIETGKEQIWTMTCVGSAARLWIFSAQSEYLIPFVPSGEGLAEKSEYLELATHGTTIVDALEYVKKHSIPPSHLLETEPSPRPMHAELPENWHDHEVQQLDAWQRSHMPPAAESMDMSEDPSHATDSMPQSYMGFGQSYDNSSSWATDDGTQGQANMASGQYYGMPPSWAPDDGTQGQANMASGQYYGMPPSWAPDDGTQGQANMASGQYYGMPPSWAPDDGTQTRGQSEPSSGQVDCTSGGVPQGGIGGPSTAESVGQHPSSGPAKKQEKKYVEVEAKYKSHALHPYKKPEVEFEHNGRKQVTDKKDWKKEDVNGSRVWTFKGKKTIYWTCSKLE</sequence>
<reference evidence="2 3" key="1">
    <citation type="journal article" date="2016" name="Environ. Microbiol.">
        <title>Effector profiles distinguish formae speciales of Fusarium oxysporum.</title>
        <authorList>
            <person name="van Dam P."/>
            <person name="Fokkens L."/>
            <person name="Schmidt S.M."/>
            <person name="Linmans J.H."/>
            <person name="Kistler H.C."/>
            <person name="Ma L.J."/>
            <person name="Rep M."/>
        </authorList>
    </citation>
    <scope>NUCLEOTIDE SEQUENCE [LARGE SCALE GENOMIC DNA]</scope>
    <source>
        <strain evidence="2 3">Forc016</strain>
    </source>
</reference>
<protein>
    <submittedName>
        <fullName evidence="2">Uncharacterized protein</fullName>
    </submittedName>
</protein>
<name>A0A2H3G4I8_FUSOX</name>
<feature type="region of interest" description="Disordered" evidence="1">
    <location>
        <begin position="394"/>
        <end position="417"/>
    </location>
</feature>
<feature type="compositionally biased region" description="Polar residues" evidence="1">
    <location>
        <begin position="243"/>
        <end position="264"/>
    </location>
</feature>
<comment type="caution">
    <text evidence="2">The sequence shown here is derived from an EMBL/GenBank/DDBJ whole genome shotgun (WGS) entry which is preliminary data.</text>
</comment>
<dbReference type="AlphaFoldDB" id="A0A2H3G4I8"/>
<feature type="compositionally biased region" description="Polar residues" evidence="1">
    <location>
        <begin position="327"/>
        <end position="343"/>
    </location>
</feature>
<evidence type="ECO:0000313" key="2">
    <source>
        <dbReference type="EMBL" id="PCD25775.1"/>
    </source>
</evidence>
<reference evidence="2 3" key="2">
    <citation type="journal article" date="2017" name="Sci. Rep.">
        <title>A mobile pathogenicity chromosome in Fusarium oxysporum for infection of multiple cucurbit species.</title>
        <authorList>
            <person name="van Dam P."/>
            <person name="Fokkens L."/>
            <person name="Ayukawa Y."/>
            <person name="van der Gragt M."/>
            <person name="Ter Horst A."/>
            <person name="Brankovics B."/>
            <person name="Houterman P.M."/>
            <person name="Arie T."/>
            <person name="Rep M."/>
        </authorList>
    </citation>
    <scope>NUCLEOTIDE SEQUENCE [LARGE SCALE GENOMIC DNA]</scope>
    <source>
        <strain evidence="2 3">Forc016</strain>
    </source>
</reference>
<feature type="compositionally biased region" description="Polar residues" evidence="1">
    <location>
        <begin position="358"/>
        <end position="367"/>
    </location>
</feature>
<dbReference type="Proteomes" id="UP000219602">
    <property type="component" value="Chromosome 11"/>
</dbReference>
<feature type="region of interest" description="Disordered" evidence="1">
    <location>
        <begin position="214"/>
        <end position="378"/>
    </location>
</feature>
<evidence type="ECO:0000313" key="3">
    <source>
        <dbReference type="Proteomes" id="UP000219602"/>
    </source>
</evidence>
<gene>
    <name evidence="2" type="ORF">AU210_012211</name>
</gene>